<comment type="caution">
    <text evidence="1">The sequence shown here is derived from an EMBL/GenBank/DDBJ whole genome shotgun (WGS) entry which is preliminary data.</text>
</comment>
<dbReference type="EMBL" id="MKHE01000018">
    <property type="protein sequence ID" value="OWK06738.1"/>
    <property type="molecule type" value="Genomic_DNA"/>
</dbReference>
<organism evidence="1 2">
    <name type="scientific">Cervus elaphus hippelaphus</name>
    <name type="common">European red deer</name>
    <dbReference type="NCBI Taxonomy" id="46360"/>
    <lineage>
        <taxon>Eukaryota</taxon>
        <taxon>Metazoa</taxon>
        <taxon>Chordata</taxon>
        <taxon>Craniata</taxon>
        <taxon>Vertebrata</taxon>
        <taxon>Euteleostomi</taxon>
        <taxon>Mammalia</taxon>
        <taxon>Eutheria</taxon>
        <taxon>Laurasiatheria</taxon>
        <taxon>Artiodactyla</taxon>
        <taxon>Ruminantia</taxon>
        <taxon>Pecora</taxon>
        <taxon>Cervidae</taxon>
        <taxon>Cervinae</taxon>
        <taxon>Cervus</taxon>
    </lineage>
</organism>
<dbReference type="Proteomes" id="UP000242450">
    <property type="component" value="Chromosome 18"/>
</dbReference>
<dbReference type="AlphaFoldDB" id="A0A212CL46"/>
<sequence length="118" mass="13802">MNIIPNTCHPSLNQWWKNGLRTVCLNWSLEFNSKRLVNDNNILSNLQKERRMVYGPYVLYVNEAIESCKISLKVTPEQVWFQRHCVIGDMVLYLPTVPLILSTIKNILHTGRSEEEDE</sequence>
<evidence type="ECO:0000313" key="1">
    <source>
        <dbReference type="EMBL" id="OWK06738.1"/>
    </source>
</evidence>
<proteinExistence type="predicted"/>
<feature type="non-terminal residue" evidence="1">
    <location>
        <position position="118"/>
    </location>
</feature>
<evidence type="ECO:0000313" key="2">
    <source>
        <dbReference type="Proteomes" id="UP000242450"/>
    </source>
</evidence>
<accession>A0A212CL46</accession>
<keyword evidence="2" id="KW-1185">Reference proteome</keyword>
<protein>
    <submittedName>
        <fullName evidence="1">Uncharacterized protein</fullName>
    </submittedName>
</protein>
<dbReference type="OrthoDB" id="9815165at2759"/>
<gene>
    <name evidence="1" type="ORF">Celaphus_00012212</name>
</gene>
<reference evidence="1 2" key="1">
    <citation type="journal article" date="2018" name="Mol. Genet. Genomics">
        <title>The red deer Cervus elaphus genome CerEla1.0: sequencing, annotating, genes, and chromosomes.</title>
        <authorList>
            <person name="Bana N.A."/>
            <person name="Nyiri A."/>
            <person name="Nagy J."/>
            <person name="Frank K."/>
            <person name="Nagy T."/>
            <person name="Steger V."/>
            <person name="Schiller M."/>
            <person name="Lakatos P."/>
            <person name="Sugar L."/>
            <person name="Horn P."/>
            <person name="Barta E."/>
            <person name="Orosz L."/>
        </authorList>
    </citation>
    <scope>NUCLEOTIDE SEQUENCE [LARGE SCALE GENOMIC DNA]</scope>
    <source>
        <strain evidence="1">Hungarian</strain>
    </source>
</reference>
<name>A0A212CL46_CEREH</name>